<dbReference type="PANTHER" id="PTHR36842:SF1">
    <property type="entry name" value="PROTEIN TOLB"/>
    <property type="match status" value="1"/>
</dbReference>
<evidence type="ECO:0000313" key="3">
    <source>
        <dbReference type="Proteomes" id="UP000029646"/>
    </source>
</evidence>
<dbReference type="Gene3D" id="2.120.10.60">
    <property type="entry name" value="Tricorn protease N-terminal domain"/>
    <property type="match status" value="1"/>
</dbReference>
<proteinExistence type="predicted"/>
<evidence type="ECO:0000313" key="2">
    <source>
        <dbReference type="EMBL" id="GAL72054.1"/>
    </source>
</evidence>
<protein>
    <submittedName>
        <fullName evidence="2">TolB protein</fullName>
    </submittedName>
</protein>
<dbReference type="AlphaFoldDB" id="A0A090W9B9"/>
<dbReference type="Pfam" id="PF26549">
    <property type="entry name" value="Tricorn_N"/>
    <property type="match status" value="1"/>
</dbReference>
<name>A0A090W9B9_9FLAO</name>
<organism evidence="2 3">
    <name type="scientific">Jejuia pallidilutea</name>
    <dbReference type="NCBI Taxonomy" id="504487"/>
    <lineage>
        <taxon>Bacteria</taxon>
        <taxon>Pseudomonadati</taxon>
        <taxon>Bacteroidota</taxon>
        <taxon>Flavobacteriia</taxon>
        <taxon>Flavobacteriales</taxon>
        <taxon>Flavobacteriaceae</taxon>
        <taxon>Jejuia</taxon>
    </lineage>
</organism>
<accession>A0A090W9B9</accession>
<dbReference type="SUPFAM" id="SSF82171">
    <property type="entry name" value="DPP6 N-terminal domain-like"/>
    <property type="match status" value="1"/>
</dbReference>
<feature type="chain" id="PRO_5001865939" evidence="1">
    <location>
        <begin position="22"/>
        <end position="131"/>
    </location>
</feature>
<dbReference type="RefSeq" id="WP_202963312.1">
    <property type="nucleotide sequence ID" value="NZ_BBNS01000019.1"/>
</dbReference>
<dbReference type="Proteomes" id="UP000029646">
    <property type="component" value="Unassembled WGS sequence"/>
</dbReference>
<keyword evidence="1" id="KW-0732">Signal</keyword>
<dbReference type="PANTHER" id="PTHR36842">
    <property type="entry name" value="PROTEIN TOLB HOMOLOG"/>
    <property type="match status" value="1"/>
</dbReference>
<gene>
    <name evidence="2" type="ORF">JCM19302_2181</name>
</gene>
<reference evidence="2 3" key="1">
    <citation type="journal article" date="2014" name="Genome Announc.">
        <title>Draft Genome Sequence of Marine Flavobacterium Jejuia pallidilutea Strain 11shimoA1 and Pigmentation Mutants.</title>
        <authorList>
            <person name="Takatani N."/>
            <person name="Nakanishi M."/>
            <person name="Meirelles P."/>
            <person name="Mino S."/>
            <person name="Suda W."/>
            <person name="Oshima K."/>
            <person name="Hattori M."/>
            <person name="Ohkuma M."/>
            <person name="Hosokawa M."/>
            <person name="Miyashita K."/>
            <person name="Thompson F.L."/>
            <person name="Niwa A."/>
            <person name="Sawabe T."/>
            <person name="Sawabe T."/>
        </authorList>
    </citation>
    <scope>NUCLEOTIDE SEQUENCE [LARGE SCALE GENOMIC DNA]</scope>
    <source>
        <strain evidence="3">JCM19302</strain>
    </source>
</reference>
<feature type="signal peptide" evidence="1">
    <location>
        <begin position="1"/>
        <end position="21"/>
    </location>
</feature>
<sequence>MKLPLKLFTLAVVVFTSFGMAQNPLINFPAISPDDTTIAFNYQGDIWTANINGENPKRLTVHEAYDTKPVWSADGTSIAFISERFGNNDVYVMPATGGAPKRITYHSTSDIVTDYTPEATSFFQQDETLCK</sequence>
<dbReference type="EMBL" id="BBNS01000019">
    <property type="protein sequence ID" value="GAL72054.1"/>
    <property type="molecule type" value="Genomic_DNA"/>
</dbReference>
<comment type="caution">
    <text evidence="2">The sequence shown here is derived from an EMBL/GenBank/DDBJ whole genome shotgun (WGS) entry which is preliminary data.</text>
</comment>
<evidence type="ECO:0000256" key="1">
    <source>
        <dbReference type="SAM" id="SignalP"/>
    </source>
</evidence>